<protein>
    <submittedName>
        <fullName evidence="2">Uncharacterized protein</fullName>
    </submittedName>
</protein>
<evidence type="ECO:0000313" key="3">
    <source>
        <dbReference type="Proteomes" id="UP000237271"/>
    </source>
</evidence>
<evidence type="ECO:0000313" key="2">
    <source>
        <dbReference type="EMBL" id="POM80073.1"/>
    </source>
</evidence>
<gene>
    <name evidence="2" type="ORF">PHPALM_2135</name>
</gene>
<evidence type="ECO:0000256" key="1">
    <source>
        <dbReference type="SAM" id="Phobius"/>
    </source>
</evidence>
<organism evidence="2 3">
    <name type="scientific">Phytophthora palmivora</name>
    <dbReference type="NCBI Taxonomy" id="4796"/>
    <lineage>
        <taxon>Eukaryota</taxon>
        <taxon>Sar</taxon>
        <taxon>Stramenopiles</taxon>
        <taxon>Oomycota</taxon>
        <taxon>Peronosporomycetes</taxon>
        <taxon>Peronosporales</taxon>
        <taxon>Peronosporaceae</taxon>
        <taxon>Phytophthora</taxon>
    </lineage>
</organism>
<comment type="caution">
    <text evidence="2">The sequence shown here is derived from an EMBL/GenBank/DDBJ whole genome shotgun (WGS) entry which is preliminary data.</text>
</comment>
<dbReference type="EMBL" id="NCKW01000733">
    <property type="protein sequence ID" value="POM80073.1"/>
    <property type="molecule type" value="Genomic_DNA"/>
</dbReference>
<dbReference type="OrthoDB" id="166207at2759"/>
<name>A0A2P4YQI4_9STRA</name>
<dbReference type="Proteomes" id="UP000237271">
    <property type="component" value="Unassembled WGS sequence"/>
</dbReference>
<proteinExistence type="predicted"/>
<keyword evidence="1" id="KW-0812">Transmembrane</keyword>
<reference evidence="2 3" key="1">
    <citation type="journal article" date="2017" name="Genome Biol. Evol.">
        <title>Phytophthora megakarya and P. palmivora, closely related causal agents of cacao black pod rot, underwent increases in genome sizes and gene numbers by different mechanisms.</title>
        <authorList>
            <person name="Ali S.S."/>
            <person name="Shao J."/>
            <person name="Lary D.J."/>
            <person name="Kronmiller B."/>
            <person name="Shen D."/>
            <person name="Strem M.D."/>
            <person name="Amoako-Attah I."/>
            <person name="Akrofi A.Y."/>
            <person name="Begoude B.A."/>
            <person name="Ten Hoopen G.M."/>
            <person name="Coulibaly K."/>
            <person name="Kebe B.I."/>
            <person name="Melnick R.L."/>
            <person name="Guiltinan M.J."/>
            <person name="Tyler B.M."/>
            <person name="Meinhardt L.W."/>
            <person name="Bailey B.A."/>
        </authorList>
    </citation>
    <scope>NUCLEOTIDE SEQUENCE [LARGE SCALE GENOMIC DNA]</scope>
    <source>
        <strain evidence="3">sbr112.9</strain>
    </source>
</reference>
<accession>A0A2P4YQI4</accession>
<sequence>MVAVLLPVLGAIALYYLRDEWMNMLFRLPLLLVIYGFNSCILYLFNRFEDHSNDSHVAKDRGKDTVTNTTKQRITGVGIACDAPEQCVASAYAATTPLK</sequence>
<keyword evidence="3" id="KW-1185">Reference proteome</keyword>
<feature type="transmembrane region" description="Helical" evidence="1">
    <location>
        <begin position="23"/>
        <end position="45"/>
    </location>
</feature>
<keyword evidence="1" id="KW-1133">Transmembrane helix</keyword>
<keyword evidence="1" id="KW-0472">Membrane</keyword>
<dbReference type="AlphaFoldDB" id="A0A2P4YQI4"/>